<keyword evidence="1" id="KW-0808">Transferase</keyword>
<feature type="binding site" evidence="5">
    <location>
        <position position="142"/>
    </location>
    <ligand>
        <name>ATP</name>
        <dbReference type="ChEBI" id="CHEBI:30616"/>
    </ligand>
</feature>
<keyword evidence="9" id="KW-1185">Reference proteome</keyword>
<feature type="transmembrane region" description="Helical" evidence="6">
    <location>
        <begin position="370"/>
        <end position="391"/>
    </location>
</feature>
<dbReference type="PANTHER" id="PTHR43289:SF34">
    <property type="entry name" value="SERINE_THREONINE-PROTEIN KINASE YBDM-RELATED"/>
    <property type="match status" value="1"/>
</dbReference>
<dbReference type="Gene3D" id="3.30.200.20">
    <property type="entry name" value="Phosphorylase Kinase, domain 1"/>
    <property type="match status" value="1"/>
</dbReference>
<dbReference type="Gene3D" id="1.10.510.10">
    <property type="entry name" value="Transferase(Phosphotransferase) domain 1"/>
    <property type="match status" value="1"/>
</dbReference>
<keyword evidence="3 8" id="KW-0418">Kinase</keyword>
<dbReference type="Pfam" id="PF00069">
    <property type="entry name" value="Pkinase"/>
    <property type="match status" value="1"/>
</dbReference>
<dbReference type="InterPro" id="IPR000719">
    <property type="entry name" value="Prot_kinase_dom"/>
</dbReference>
<dbReference type="CDD" id="cd14014">
    <property type="entry name" value="STKc_PknB_like"/>
    <property type="match status" value="1"/>
</dbReference>
<name>A0ABS1X1U1_9GAMM</name>
<dbReference type="PROSITE" id="PS00107">
    <property type="entry name" value="PROTEIN_KINASE_ATP"/>
    <property type="match status" value="1"/>
</dbReference>
<comment type="caution">
    <text evidence="8">The sequence shown here is derived from an EMBL/GenBank/DDBJ whole genome shotgun (WGS) entry which is preliminary data.</text>
</comment>
<dbReference type="SUPFAM" id="SSF56112">
    <property type="entry name" value="Protein kinase-like (PK-like)"/>
    <property type="match status" value="1"/>
</dbReference>
<feature type="transmembrane region" description="Helical" evidence="6">
    <location>
        <begin position="434"/>
        <end position="452"/>
    </location>
</feature>
<dbReference type="GO" id="GO:0004674">
    <property type="term" value="F:protein serine/threonine kinase activity"/>
    <property type="evidence" value="ECO:0007669"/>
    <property type="project" value="UniProtKB-KW"/>
</dbReference>
<feature type="transmembrane region" description="Helical" evidence="6">
    <location>
        <begin position="458"/>
        <end position="479"/>
    </location>
</feature>
<feature type="transmembrane region" description="Helical" evidence="6">
    <location>
        <begin position="491"/>
        <end position="509"/>
    </location>
</feature>
<evidence type="ECO:0000256" key="2">
    <source>
        <dbReference type="ARBA" id="ARBA00022741"/>
    </source>
</evidence>
<dbReference type="PANTHER" id="PTHR43289">
    <property type="entry name" value="MITOGEN-ACTIVATED PROTEIN KINASE KINASE KINASE 20-RELATED"/>
    <property type="match status" value="1"/>
</dbReference>
<evidence type="ECO:0000256" key="3">
    <source>
        <dbReference type="ARBA" id="ARBA00022777"/>
    </source>
</evidence>
<feature type="domain" description="Protein kinase" evidence="7">
    <location>
        <begin position="113"/>
        <end position="360"/>
    </location>
</feature>
<evidence type="ECO:0000313" key="9">
    <source>
        <dbReference type="Proteomes" id="UP000661077"/>
    </source>
</evidence>
<keyword evidence="6" id="KW-0472">Membrane</keyword>
<dbReference type="InterPro" id="IPR011009">
    <property type="entry name" value="Kinase-like_dom_sf"/>
</dbReference>
<feature type="transmembrane region" description="Helical" evidence="6">
    <location>
        <begin position="521"/>
        <end position="539"/>
    </location>
</feature>
<proteinExistence type="predicted"/>
<keyword evidence="8" id="KW-0723">Serine/threonine-protein kinase</keyword>
<keyword evidence="6" id="KW-1133">Transmembrane helix</keyword>
<reference evidence="8 9" key="1">
    <citation type="journal article" date="2021" name="Int. J. Syst. Evol. Microbiol.">
        <title>Steroidobacter gossypii sp. nov., isolated from soil of cotton cropping field.</title>
        <authorList>
            <person name="Huang R."/>
            <person name="Yang S."/>
            <person name="Zhen C."/>
            <person name="Liu W."/>
        </authorList>
    </citation>
    <scope>NUCLEOTIDE SEQUENCE [LARGE SCALE GENOMIC DNA]</scope>
    <source>
        <strain evidence="8 9">S1-65</strain>
    </source>
</reference>
<keyword evidence="6" id="KW-0812">Transmembrane</keyword>
<dbReference type="SMART" id="SM00220">
    <property type="entry name" value="S_TKc"/>
    <property type="match status" value="1"/>
</dbReference>
<organism evidence="8 9">
    <name type="scientific">Steroidobacter gossypii</name>
    <dbReference type="NCBI Taxonomy" id="2805490"/>
    <lineage>
        <taxon>Bacteria</taxon>
        <taxon>Pseudomonadati</taxon>
        <taxon>Pseudomonadota</taxon>
        <taxon>Gammaproteobacteria</taxon>
        <taxon>Steroidobacterales</taxon>
        <taxon>Steroidobacteraceae</taxon>
        <taxon>Steroidobacter</taxon>
    </lineage>
</organism>
<keyword evidence="2 5" id="KW-0547">Nucleotide-binding</keyword>
<dbReference type="PROSITE" id="PS50011">
    <property type="entry name" value="PROTEIN_KINASE_DOM"/>
    <property type="match status" value="1"/>
</dbReference>
<keyword evidence="4 5" id="KW-0067">ATP-binding</keyword>
<protein>
    <submittedName>
        <fullName evidence="8">Serine/threonine protein kinase</fullName>
    </submittedName>
</protein>
<sequence>MSSRLENALMLLGLESADDPATLWQNYTDRLAVLQHKLINAETPAAQEAAQQDLARLVAAYQTARSATEPATRQVNRDAVTMMRMDDEPEMQTQTHQGSNVVIGPGVVLQGRYEIQAVLGDGGMGRVFAARDRLKDEEVAIKVLRNELLSSAAARGRFLSEAKVSCKLAHPNIVRVFDVGVASGRYFFTMERLRGVSLRRRMQAQLATGKPFPIEEATAIGEQLLEALRHAHRFIVHRDLKPENVWIDSSGVVKLMDFGIARAYQHNEYTRTGMNLGTAYYMAPEQHVDAKEVDWRADQYAFGVLMYELLTGRVPMGAVQPIEKVRRDIPRPIARAIMRAMSPRPEARFDSLRELQSRIVARREDDMQGAIFNSFGRSIALGTIAGTLFAFFDSLSIGRIHEWMYPSGIAVGIGTALMVEFCETFFRSRYRSHVIAAFIATVVWIGLVLVVAQKLSGLSNGLVMMLCGSVWASSMDYVTRRWRIAAGRFRLEVALIGAVFGTLLGLALLVQADHVTDRNYIYSALSGILPGMIIAMASLRRRLWRKTDSPFSRMLSLARD</sequence>
<evidence type="ECO:0000259" key="7">
    <source>
        <dbReference type="PROSITE" id="PS50011"/>
    </source>
</evidence>
<evidence type="ECO:0000256" key="5">
    <source>
        <dbReference type="PROSITE-ProRule" id="PRU10141"/>
    </source>
</evidence>
<dbReference type="EMBL" id="JAEVLS010000005">
    <property type="protein sequence ID" value="MBM0107207.1"/>
    <property type="molecule type" value="Genomic_DNA"/>
</dbReference>
<evidence type="ECO:0000256" key="1">
    <source>
        <dbReference type="ARBA" id="ARBA00022679"/>
    </source>
</evidence>
<dbReference type="RefSeq" id="WP_203169325.1">
    <property type="nucleotide sequence ID" value="NZ_JAEVLS010000005.1"/>
</dbReference>
<evidence type="ECO:0000313" key="8">
    <source>
        <dbReference type="EMBL" id="MBM0107207.1"/>
    </source>
</evidence>
<evidence type="ECO:0000256" key="4">
    <source>
        <dbReference type="ARBA" id="ARBA00022840"/>
    </source>
</evidence>
<dbReference type="Proteomes" id="UP000661077">
    <property type="component" value="Unassembled WGS sequence"/>
</dbReference>
<evidence type="ECO:0000256" key="6">
    <source>
        <dbReference type="SAM" id="Phobius"/>
    </source>
</evidence>
<gene>
    <name evidence="8" type="ORF">JM946_20925</name>
</gene>
<dbReference type="InterPro" id="IPR017441">
    <property type="entry name" value="Protein_kinase_ATP_BS"/>
</dbReference>
<feature type="transmembrane region" description="Helical" evidence="6">
    <location>
        <begin position="403"/>
        <end position="422"/>
    </location>
</feature>
<accession>A0ABS1X1U1</accession>